<dbReference type="PANTHER" id="PTHR33048">
    <property type="entry name" value="PTH11-LIKE INTEGRAL MEMBRANE PROTEIN (AFU_ORTHOLOGUE AFUA_5G11245)"/>
    <property type="match status" value="1"/>
</dbReference>
<comment type="subcellular location">
    <subcellularLocation>
        <location evidence="1">Membrane</location>
        <topology evidence="1">Multi-pass membrane protein</topology>
    </subcellularLocation>
</comment>
<protein>
    <recommendedName>
        <fullName evidence="8">Rhodopsin domain-containing protein</fullName>
    </recommendedName>
</protein>
<evidence type="ECO:0000256" key="6">
    <source>
        <dbReference type="SAM" id="MobiDB-lite"/>
    </source>
</evidence>
<keyword evidence="4 7" id="KW-0472">Membrane</keyword>
<feature type="transmembrane region" description="Helical" evidence="7">
    <location>
        <begin position="237"/>
        <end position="264"/>
    </location>
</feature>
<dbReference type="AlphaFoldDB" id="A0A194XG93"/>
<dbReference type="OrthoDB" id="5393606at2759"/>
<evidence type="ECO:0000256" key="7">
    <source>
        <dbReference type="SAM" id="Phobius"/>
    </source>
</evidence>
<dbReference type="InterPro" id="IPR052337">
    <property type="entry name" value="SAT4-like"/>
</dbReference>
<evidence type="ECO:0000256" key="2">
    <source>
        <dbReference type="ARBA" id="ARBA00022692"/>
    </source>
</evidence>
<dbReference type="KEGG" id="psco:LY89DRAFT_780163"/>
<feature type="transmembrane region" description="Helical" evidence="7">
    <location>
        <begin position="203"/>
        <end position="225"/>
    </location>
</feature>
<dbReference type="GeneID" id="28832086"/>
<dbReference type="RefSeq" id="XP_018073509.1">
    <property type="nucleotide sequence ID" value="XM_018222360.1"/>
</dbReference>
<feature type="domain" description="Rhodopsin" evidence="8">
    <location>
        <begin position="45"/>
        <end position="303"/>
    </location>
</feature>
<feature type="transmembrane region" description="Helical" evidence="7">
    <location>
        <begin position="61"/>
        <end position="82"/>
    </location>
</feature>
<keyword evidence="3 7" id="KW-1133">Transmembrane helix</keyword>
<evidence type="ECO:0000313" key="9">
    <source>
        <dbReference type="EMBL" id="KUJ19154.1"/>
    </source>
</evidence>
<evidence type="ECO:0000256" key="4">
    <source>
        <dbReference type="ARBA" id="ARBA00023136"/>
    </source>
</evidence>
<feature type="transmembrane region" description="Helical" evidence="7">
    <location>
        <begin position="116"/>
        <end position="139"/>
    </location>
</feature>
<dbReference type="InterPro" id="IPR049326">
    <property type="entry name" value="Rhodopsin_dom_fungi"/>
</dbReference>
<dbReference type="Pfam" id="PF20684">
    <property type="entry name" value="Fung_rhodopsin"/>
    <property type="match status" value="1"/>
</dbReference>
<feature type="transmembrane region" description="Helical" evidence="7">
    <location>
        <begin position="151"/>
        <end position="176"/>
    </location>
</feature>
<dbReference type="PANTHER" id="PTHR33048:SF157">
    <property type="entry name" value="INTEGRAL MEMBRANE PROTEIN"/>
    <property type="match status" value="1"/>
</dbReference>
<accession>A0A194XG93</accession>
<feature type="transmembrane region" description="Helical" evidence="7">
    <location>
        <begin position="28"/>
        <end position="49"/>
    </location>
</feature>
<dbReference type="InParanoid" id="A0A194XG93"/>
<keyword evidence="10" id="KW-1185">Reference proteome</keyword>
<feature type="compositionally biased region" description="Low complexity" evidence="6">
    <location>
        <begin position="323"/>
        <end position="345"/>
    </location>
</feature>
<organism evidence="9 10">
    <name type="scientific">Mollisia scopiformis</name>
    <name type="common">Conifer needle endophyte fungus</name>
    <name type="synonym">Phialocephala scopiformis</name>
    <dbReference type="NCBI Taxonomy" id="149040"/>
    <lineage>
        <taxon>Eukaryota</taxon>
        <taxon>Fungi</taxon>
        <taxon>Dikarya</taxon>
        <taxon>Ascomycota</taxon>
        <taxon>Pezizomycotina</taxon>
        <taxon>Leotiomycetes</taxon>
        <taxon>Helotiales</taxon>
        <taxon>Mollisiaceae</taxon>
        <taxon>Mollisia</taxon>
    </lineage>
</organism>
<keyword evidence="2 7" id="KW-0812">Transmembrane</keyword>
<feature type="transmembrane region" description="Helical" evidence="7">
    <location>
        <begin position="276"/>
        <end position="296"/>
    </location>
</feature>
<sequence length="392" mass="43132">MSTNSSSPNAAPHMKSPIDVSYINERSMIVVGALFPTLSIIFVCLRFYVRQKQKAKILADDLLLLPALAIIIGMGIAFIIGARGHGLGDTKGLPAGAPPELEFTFLTPQIILTEKVQFICQLMSVICIGCIKLSVVMFYRRIFVTHNKSWFSWASSIICGVIVAWTIAFFFVFLFYCGTHIEKEWSTVVEIIEYCPNALNDQIAIGVSDAIVDIAILLIPIPMILKLHLDTARKIMVMSIFLLGGFAVAASIVRMAIFIQVVVVGFTPALDGDKDISLILFWTMVESGTAIVAACLPTMKVLTHNINLENFLRSIKSTFSLPSRGSQASVSKASSSRSHVNGGSSIEYITRPEKNSKVESCAMHDMESFDFSRSDESAIQVQKTFRQESIEV</sequence>
<evidence type="ECO:0000313" key="10">
    <source>
        <dbReference type="Proteomes" id="UP000070700"/>
    </source>
</evidence>
<evidence type="ECO:0000256" key="1">
    <source>
        <dbReference type="ARBA" id="ARBA00004141"/>
    </source>
</evidence>
<dbReference type="GO" id="GO:0016020">
    <property type="term" value="C:membrane"/>
    <property type="evidence" value="ECO:0007669"/>
    <property type="project" value="UniProtKB-SubCell"/>
</dbReference>
<dbReference type="Proteomes" id="UP000070700">
    <property type="component" value="Unassembled WGS sequence"/>
</dbReference>
<dbReference type="EMBL" id="KQ947411">
    <property type="protein sequence ID" value="KUJ19154.1"/>
    <property type="molecule type" value="Genomic_DNA"/>
</dbReference>
<proteinExistence type="inferred from homology"/>
<evidence type="ECO:0000256" key="3">
    <source>
        <dbReference type="ARBA" id="ARBA00022989"/>
    </source>
</evidence>
<name>A0A194XG93_MOLSC</name>
<gene>
    <name evidence="9" type="ORF">LY89DRAFT_780163</name>
</gene>
<evidence type="ECO:0000259" key="8">
    <source>
        <dbReference type="Pfam" id="PF20684"/>
    </source>
</evidence>
<evidence type="ECO:0000256" key="5">
    <source>
        <dbReference type="ARBA" id="ARBA00038359"/>
    </source>
</evidence>
<comment type="similarity">
    <text evidence="5">Belongs to the SAT4 family.</text>
</comment>
<reference evidence="9 10" key="1">
    <citation type="submission" date="2015-10" db="EMBL/GenBank/DDBJ databases">
        <title>Full genome of DAOMC 229536 Phialocephala scopiformis, a fungal endophyte of spruce producing the potent anti-insectan compound rugulosin.</title>
        <authorList>
            <consortium name="DOE Joint Genome Institute"/>
            <person name="Walker A.K."/>
            <person name="Frasz S.L."/>
            <person name="Seifert K.A."/>
            <person name="Miller J.D."/>
            <person name="Mondo S.J."/>
            <person name="Labutti K."/>
            <person name="Lipzen A."/>
            <person name="Dockter R."/>
            <person name="Kennedy M."/>
            <person name="Grigoriev I.V."/>
            <person name="Spatafora J.W."/>
        </authorList>
    </citation>
    <scope>NUCLEOTIDE SEQUENCE [LARGE SCALE GENOMIC DNA]</scope>
    <source>
        <strain evidence="9 10">CBS 120377</strain>
    </source>
</reference>
<feature type="region of interest" description="Disordered" evidence="6">
    <location>
        <begin position="321"/>
        <end position="346"/>
    </location>
</feature>